<dbReference type="InterPro" id="IPR052433">
    <property type="entry name" value="X-Pro_dipept-like"/>
</dbReference>
<dbReference type="Gene3D" id="3.90.230.10">
    <property type="entry name" value="Creatinase/methionine aminopeptidase superfamily"/>
    <property type="match status" value="1"/>
</dbReference>
<keyword evidence="7" id="KW-0378">Hydrolase</keyword>
<dbReference type="Pfam" id="PF05195">
    <property type="entry name" value="AMP_N"/>
    <property type="match status" value="1"/>
</dbReference>
<evidence type="ECO:0000313" key="15">
    <source>
        <dbReference type="Proteomes" id="UP000599523"/>
    </source>
</evidence>
<dbReference type="InterPro" id="IPR000994">
    <property type="entry name" value="Pept_M24"/>
</dbReference>
<keyword evidence="9" id="KW-0464">Manganese</keyword>
<keyword evidence="8" id="KW-0482">Metalloprotease</keyword>
<evidence type="ECO:0000256" key="5">
    <source>
        <dbReference type="ARBA" id="ARBA00022670"/>
    </source>
</evidence>
<feature type="domain" description="Aminopeptidase P N-terminal" evidence="13">
    <location>
        <begin position="10"/>
        <end position="145"/>
    </location>
</feature>
<dbReference type="Proteomes" id="UP000599523">
    <property type="component" value="Unassembled WGS sequence"/>
</dbReference>
<comment type="cofactor">
    <cofactor evidence="2">
        <name>Mn(2+)</name>
        <dbReference type="ChEBI" id="CHEBI:29035"/>
    </cofactor>
</comment>
<evidence type="ECO:0000256" key="11">
    <source>
        <dbReference type="ARBA" id="ARBA00075356"/>
    </source>
</evidence>
<evidence type="ECO:0000313" key="14">
    <source>
        <dbReference type="EMBL" id="NMG02144.1"/>
    </source>
</evidence>
<keyword evidence="5" id="KW-0645">Protease</keyword>
<evidence type="ECO:0000256" key="3">
    <source>
        <dbReference type="ARBA" id="ARBA00008766"/>
    </source>
</evidence>
<dbReference type="FunFam" id="3.90.230.10:FF:000002">
    <property type="entry name" value="Xaa-Pro aminopeptidase 3"/>
    <property type="match status" value="1"/>
</dbReference>
<dbReference type="GO" id="GO:0006508">
    <property type="term" value="P:proteolysis"/>
    <property type="evidence" value="ECO:0007669"/>
    <property type="project" value="UniProtKB-KW"/>
</dbReference>
<keyword evidence="6" id="KW-0479">Metal-binding</keyword>
<dbReference type="GO" id="GO:0005829">
    <property type="term" value="C:cytosol"/>
    <property type="evidence" value="ECO:0007669"/>
    <property type="project" value="TreeGrafter"/>
</dbReference>
<reference evidence="14" key="1">
    <citation type="submission" date="2019-12" db="EMBL/GenBank/DDBJ databases">
        <title>Comparative genomics gives insights into the taxonomy of the Azoarcus-Aromatoleum group and reveals separate origins of nif in the plant-associated Azoarcus and non-plant-associated Aromatoleum sub-groups.</title>
        <authorList>
            <person name="Lafos M."/>
            <person name="Maluk M."/>
            <person name="Batista M."/>
            <person name="Junghare M."/>
            <person name="Carmona M."/>
            <person name="Faoro H."/>
            <person name="Cruz L.M."/>
            <person name="Battistoni F."/>
            <person name="De Souza E."/>
            <person name="Pedrosa F."/>
            <person name="Chen W.-M."/>
            <person name="Poole P.S."/>
            <person name="Dixon R.A."/>
            <person name="James E.K."/>
        </authorList>
    </citation>
    <scope>NUCLEOTIDE SEQUENCE</scope>
    <source>
        <strain evidence="14">NSC3</strain>
    </source>
</reference>
<dbReference type="CDD" id="cd01087">
    <property type="entry name" value="Prolidase"/>
    <property type="match status" value="1"/>
</dbReference>
<evidence type="ECO:0000256" key="6">
    <source>
        <dbReference type="ARBA" id="ARBA00022723"/>
    </source>
</evidence>
<dbReference type="SUPFAM" id="SSF55920">
    <property type="entry name" value="Creatinase/aminopeptidase"/>
    <property type="match status" value="1"/>
</dbReference>
<dbReference type="PANTHER" id="PTHR43226">
    <property type="entry name" value="XAA-PRO AMINOPEPTIDASE 3"/>
    <property type="match status" value="1"/>
</dbReference>
<sequence>MNASIDRLIPDIAPYLARRQRLIARMNAAGGGIAVLPTAVEQHRNRDTHYPYRFDSYFHYLTGFGEPEAVVVIIAGETPRSILFCREKNEEREIWDGFRFGPDAARETFGFDEAWTIGDLDLRLPELLAEQPVLWCSVGYDRDWDERVTRALNAVRANARAGAVPPHSIRDVRAELDEMRLVKDQVEISIMRHAARISAEAHIRAMQRTRPGMFEYEIEAELLHTFRRRGSEAPAYSSIVASGPNACVLHYVSNDRRMNDGDLLLIDAGCELNGYASDITRTFPVNGRFSTAQRQIYEVVLAAQVAARAAIRPGEHWNTPHEAAVEVITQGLIDLKLIRGPLDTAIEEGRYRRFYMHRTGHWLGRDVHDAGEYKKAGEWRLFEPGMMLTVEPGCYIRPAPDIPEAYWNIGIRIEDDALVSAEGCDFITDDVPRGADEIERLMRDGEHAHA</sequence>
<comment type="similarity">
    <text evidence="3">Belongs to the peptidase M24B family.</text>
</comment>
<dbReference type="Gene3D" id="3.40.350.10">
    <property type="entry name" value="Creatinase/prolidase N-terminal domain"/>
    <property type="match status" value="1"/>
</dbReference>
<protein>
    <recommendedName>
        <fullName evidence="10">Xaa-Pro aminopeptidase</fullName>
        <ecNumber evidence="4">3.4.11.9</ecNumber>
    </recommendedName>
    <alternativeName>
        <fullName evidence="11">Aminopeptidase P II</fullName>
    </alternativeName>
    <alternativeName>
        <fullName evidence="12">X-Pro aminopeptidase</fullName>
    </alternativeName>
</protein>
<evidence type="ECO:0000256" key="12">
    <source>
        <dbReference type="ARBA" id="ARBA00081411"/>
    </source>
</evidence>
<dbReference type="InterPro" id="IPR029149">
    <property type="entry name" value="Creatin/AminoP/Spt16_N"/>
</dbReference>
<accession>A0A972F8Y4</accession>
<comment type="catalytic activity">
    <reaction evidence="1">
        <text>Release of any N-terminal amino acid, including proline, that is linked to proline, even from a dipeptide or tripeptide.</text>
        <dbReference type="EC" id="3.4.11.9"/>
    </reaction>
</comment>
<dbReference type="EC" id="3.4.11.9" evidence="4"/>
<evidence type="ECO:0000256" key="9">
    <source>
        <dbReference type="ARBA" id="ARBA00023211"/>
    </source>
</evidence>
<evidence type="ECO:0000256" key="1">
    <source>
        <dbReference type="ARBA" id="ARBA00001424"/>
    </source>
</evidence>
<proteinExistence type="inferred from homology"/>
<dbReference type="RefSeq" id="WP_168986936.1">
    <property type="nucleotide sequence ID" value="NZ_CAWPHM010000066.1"/>
</dbReference>
<evidence type="ECO:0000256" key="10">
    <source>
        <dbReference type="ARBA" id="ARBA00069363"/>
    </source>
</evidence>
<name>A0A972F8Y4_9RHOO</name>
<evidence type="ECO:0000256" key="2">
    <source>
        <dbReference type="ARBA" id="ARBA00001936"/>
    </source>
</evidence>
<dbReference type="InterPro" id="IPR036005">
    <property type="entry name" value="Creatinase/aminopeptidase-like"/>
</dbReference>
<dbReference type="PANTHER" id="PTHR43226:SF4">
    <property type="entry name" value="XAA-PRO AMINOPEPTIDASE 3"/>
    <property type="match status" value="1"/>
</dbReference>
<dbReference type="Pfam" id="PF00557">
    <property type="entry name" value="Peptidase_M24"/>
    <property type="match status" value="1"/>
</dbReference>
<dbReference type="SMART" id="SM01011">
    <property type="entry name" value="AMP_N"/>
    <property type="match status" value="1"/>
</dbReference>
<organism evidence="14 15">
    <name type="scientific">Azoarcus taiwanensis</name>
    <dbReference type="NCBI Taxonomy" id="666964"/>
    <lineage>
        <taxon>Bacteria</taxon>
        <taxon>Pseudomonadati</taxon>
        <taxon>Pseudomonadota</taxon>
        <taxon>Betaproteobacteria</taxon>
        <taxon>Rhodocyclales</taxon>
        <taxon>Zoogloeaceae</taxon>
        <taxon>Azoarcus</taxon>
    </lineage>
</organism>
<dbReference type="AlphaFoldDB" id="A0A972F8Y4"/>
<evidence type="ECO:0000256" key="7">
    <source>
        <dbReference type="ARBA" id="ARBA00022801"/>
    </source>
</evidence>
<dbReference type="GO" id="GO:0030145">
    <property type="term" value="F:manganese ion binding"/>
    <property type="evidence" value="ECO:0007669"/>
    <property type="project" value="InterPro"/>
</dbReference>
<comment type="caution">
    <text evidence="14">The sequence shown here is derived from an EMBL/GenBank/DDBJ whole genome shotgun (WGS) entry which is preliminary data.</text>
</comment>
<dbReference type="EMBL" id="WTVM01000015">
    <property type="protein sequence ID" value="NMG02144.1"/>
    <property type="molecule type" value="Genomic_DNA"/>
</dbReference>
<evidence type="ECO:0000256" key="8">
    <source>
        <dbReference type="ARBA" id="ARBA00023049"/>
    </source>
</evidence>
<keyword evidence="15" id="KW-1185">Reference proteome</keyword>
<dbReference type="SUPFAM" id="SSF53092">
    <property type="entry name" value="Creatinase/prolidase N-terminal domain"/>
    <property type="match status" value="1"/>
</dbReference>
<dbReference type="GO" id="GO:0070006">
    <property type="term" value="F:metalloaminopeptidase activity"/>
    <property type="evidence" value="ECO:0007669"/>
    <property type="project" value="InterPro"/>
</dbReference>
<gene>
    <name evidence="14" type="ORF">GPA21_04055</name>
</gene>
<dbReference type="InterPro" id="IPR007865">
    <property type="entry name" value="Aminopep_P_N"/>
</dbReference>
<evidence type="ECO:0000259" key="13">
    <source>
        <dbReference type="SMART" id="SM01011"/>
    </source>
</evidence>
<evidence type="ECO:0000256" key="4">
    <source>
        <dbReference type="ARBA" id="ARBA00012574"/>
    </source>
</evidence>